<evidence type="ECO:0000256" key="12">
    <source>
        <dbReference type="ARBA" id="ARBA00022781"/>
    </source>
</evidence>
<dbReference type="GO" id="GO:1902600">
    <property type="term" value="P:proton transmembrane transport"/>
    <property type="evidence" value="ECO:0007669"/>
    <property type="project" value="UniProtKB-KW"/>
</dbReference>
<dbReference type="GO" id="GO:0006119">
    <property type="term" value="P:oxidative phosphorylation"/>
    <property type="evidence" value="ECO:0007669"/>
    <property type="project" value="UniProtKB-UniPathway"/>
</dbReference>
<dbReference type="PANTHER" id="PTHR33751:SF1">
    <property type="entry name" value="CBB3-TYPE CYTOCHROME C OXIDASE SUBUNIT FIXP"/>
    <property type="match status" value="1"/>
</dbReference>
<evidence type="ECO:0000256" key="20">
    <source>
        <dbReference type="PIRSR" id="PIRSR000006-1"/>
    </source>
</evidence>
<dbReference type="SUPFAM" id="SSF46626">
    <property type="entry name" value="Cytochrome c"/>
    <property type="match status" value="2"/>
</dbReference>
<keyword evidence="13 19" id="KW-0249">Electron transport</keyword>
<feature type="binding site" description="axial binding residue" evidence="20">
    <location>
        <position position="225"/>
    </location>
    <ligand>
        <name>heme c</name>
        <dbReference type="ChEBI" id="CHEBI:61717"/>
        <label>2</label>
    </ligand>
    <ligandPart>
        <name>Fe</name>
        <dbReference type="ChEBI" id="CHEBI:18248"/>
    </ligandPart>
</feature>
<feature type="binding site" description="covalent" evidence="21">
    <location>
        <position position="121"/>
    </location>
    <ligand>
        <name>heme c</name>
        <dbReference type="ChEBI" id="CHEBI:61717"/>
        <label>1</label>
    </ligand>
</feature>
<dbReference type="NCBIfam" id="TIGR00782">
    <property type="entry name" value="ccoP"/>
    <property type="match status" value="1"/>
</dbReference>
<feature type="binding site" description="axial binding residue" evidence="20">
    <location>
        <position position="172"/>
    </location>
    <ligand>
        <name>heme c</name>
        <dbReference type="ChEBI" id="CHEBI:61717"/>
        <label>2</label>
    </ligand>
    <ligandPart>
        <name>Fe</name>
        <dbReference type="ChEBI" id="CHEBI:18248"/>
    </ligandPart>
</feature>
<evidence type="ECO:0000256" key="2">
    <source>
        <dbReference type="ARBA" id="ARBA00004673"/>
    </source>
</evidence>
<dbReference type="InterPro" id="IPR050597">
    <property type="entry name" value="Cytochrome_c_Oxidase_Subunit"/>
</dbReference>
<dbReference type="InterPro" id="IPR032858">
    <property type="entry name" value="CcoP_N"/>
</dbReference>
<comment type="cofactor">
    <cofactor evidence="19 21">
        <name>heme c</name>
        <dbReference type="ChEBI" id="CHEBI:61717"/>
    </cofactor>
    <text evidence="19 21">Binds 2 heme C groups per subunit.</text>
</comment>
<keyword evidence="16 19" id="KW-0408">Iron</keyword>
<keyword evidence="10 19" id="KW-0479">Metal-binding</keyword>
<accession>A0A285TXU4</accession>
<dbReference type="PROSITE" id="PS51007">
    <property type="entry name" value="CYTC"/>
    <property type="match status" value="2"/>
</dbReference>
<protein>
    <recommendedName>
        <fullName evidence="19">Cbb3-type cytochrome c oxidase subunit</fullName>
    </recommendedName>
</protein>
<dbReference type="PANTHER" id="PTHR33751">
    <property type="entry name" value="CBB3-TYPE CYTOCHROME C OXIDASE SUBUNIT FIXP"/>
    <property type="match status" value="1"/>
</dbReference>
<dbReference type="Gene3D" id="1.10.760.10">
    <property type="entry name" value="Cytochrome c-like domain"/>
    <property type="match status" value="2"/>
</dbReference>
<evidence type="ECO:0000256" key="18">
    <source>
        <dbReference type="ARBA" id="ARBA00023136"/>
    </source>
</evidence>
<keyword evidence="18 19" id="KW-0472">Membrane</keyword>
<feature type="domain" description="Cytochrome c" evidence="23">
    <location>
        <begin position="108"/>
        <end position="197"/>
    </location>
</feature>
<feature type="domain" description="Cytochrome c" evidence="23">
    <location>
        <begin position="208"/>
        <end position="289"/>
    </location>
</feature>
<feature type="binding site" description="axial binding residue" evidence="20">
    <location>
        <position position="125"/>
    </location>
    <ligand>
        <name>heme c</name>
        <dbReference type="ChEBI" id="CHEBI:61717"/>
        <label>1</label>
    </ligand>
    <ligandPart>
        <name>Fe</name>
        <dbReference type="ChEBI" id="CHEBI:18248"/>
    </ligandPart>
</feature>
<comment type="subcellular location">
    <subcellularLocation>
        <location evidence="1 19">Cell inner membrane</location>
    </subcellularLocation>
</comment>
<comment type="function">
    <text evidence="19">C-type cytochrome. Part of the cbb3-type cytochrome c oxidase complex.</text>
</comment>
<name>A0A285TXU4_9PROT</name>
<dbReference type="PIRSF" id="PIRSF000006">
    <property type="entry name" value="Cbb3-Cox_fixP"/>
    <property type="match status" value="1"/>
</dbReference>
<evidence type="ECO:0000256" key="13">
    <source>
        <dbReference type="ARBA" id="ARBA00022982"/>
    </source>
</evidence>
<dbReference type="InterPro" id="IPR009056">
    <property type="entry name" value="Cyt_c-like_dom"/>
</dbReference>
<evidence type="ECO:0000256" key="8">
    <source>
        <dbReference type="ARBA" id="ARBA00022660"/>
    </source>
</evidence>
<evidence type="ECO:0000256" key="11">
    <source>
        <dbReference type="ARBA" id="ARBA00022737"/>
    </source>
</evidence>
<comment type="subunit">
    <text evidence="19">Component of the cbb3-type cytochrome c oxidase.</text>
</comment>
<dbReference type="RefSeq" id="WP_097053530.1">
    <property type="nucleotide sequence ID" value="NZ_OBMM01000008.1"/>
</dbReference>
<keyword evidence="11" id="KW-0677">Repeat</keyword>
<evidence type="ECO:0000256" key="14">
    <source>
        <dbReference type="ARBA" id="ARBA00022989"/>
    </source>
</evidence>
<dbReference type="GO" id="GO:0046872">
    <property type="term" value="F:metal ion binding"/>
    <property type="evidence" value="ECO:0007669"/>
    <property type="project" value="UniProtKB-KW"/>
</dbReference>
<proteinExistence type="inferred from homology"/>
<dbReference type="Proteomes" id="UP000219068">
    <property type="component" value="Unassembled WGS sequence"/>
</dbReference>
<dbReference type="Pfam" id="PF00034">
    <property type="entry name" value="Cytochrom_C"/>
    <property type="match status" value="1"/>
</dbReference>
<dbReference type="Pfam" id="PF14715">
    <property type="entry name" value="FixP_N"/>
    <property type="match status" value="1"/>
</dbReference>
<dbReference type="AlphaFoldDB" id="A0A285TXU4"/>
<dbReference type="InterPro" id="IPR038414">
    <property type="entry name" value="CcoP_N_sf"/>
</dbReference>
<evidence type="ECO:0000256" key="22">
    <source>
        <dbReference type="SAM" id="Phobius"/>
    </source>
</evidence>
<evidence type="ECO:0000256" key="16">
    <source>
        <dbReference type="ARBA" id="ARBA00023004"/>
    </source>
</evidence>
<dbReference type="GO" id="GO:0020037">
    <property type="term" value="F:heme binding"/>
    <property type="evidence" value="ECO:0007669"/>
    <property type="project" value="InterPro"/>
</dbReference>
<evidence type="ECO:0000256" key="19">
    <source>
        <dbReference type="PIRNR" id="PIRNR000006"/>
    </source>
</evidence>
<keyword evidence="4 19" id="KW-0813">Transport</keyword>
<dbReference type="GO" id="GO:0016491">
    <property type="term" value="F:oxidoreductase activity"/>
    <property type="evidence" value="ECO:0007669"/>
    <property type="project" value="UniProtKB-KW"/>
</dbReference>
<evidence type="ECO:0000256" key="9">
    <source>
        <dbReference type="ARBA" id="ARBA00022692"/>
    </source>
</evidence>
<dbReference type="EMBL" id="OBMM01000008">
    <property type="protein sequence ID" value="SOC30180.1"/>
    <property type="molecule type" value="Genomic_DNA"/>
</dbReference>
<organism evidence="24 25">
    <name type="scientific">Thalassospira xiamenensis</name>
    <dbReference type="NCBI Taxonomy" id="220697"/>
    <lineage>
        <taxon>Bacteria</taxon>
        <taxon>Pseudomonadati</taxon>
        <taxon>Pseudomonadota</taxon>
        <taxon>Alphaproteobacteria</taxon>
        <taxon>Rhodospirillales</taxon>
        <taxon>Thalassospiraceae</taxon>
        <taxon>Thalassospira</taxon>
    </lineage>
</organism>
<sequence>MAVEERDSHSGYLTTGHEWNGIKELNRPVPWPVWFFLFAAFLFSLVWWVLMPAWPIGETYTHGILEVDQRKTVTEKLIAARARQEEVLSRIATLDFAEIRNDAELMSYAVQTGQTLFGDNCAVCHGTSATGGPGYPDLVDQAWLWGGEDEDIAETIRVGINADHPDSRISQMMAFGRDGLLESTDISDVVSYVRTISGQADEDDRRLGDALRGKDIFADNCASCHGEEGHGETDFGAPDLTDGFWIYGGDRQSVRETVFKGRTGHMPSWEGRFEPHTIRILTLYLRHLGENRE</sequence>
<feature type="binding site" description="covalent" evidence="21">
    <location>
        <position position="224"/>
    </location>
    <ligand>
        <name>heme c</name>
        <dbReference type="ChEBI" id="CHEBI:61717"/>
        <label>2</label>
    </ligand>
</feature>
<feature type="binding site" description="covalent" evidence="21">
    <location>
        <position position="124"/>
    </location>
    <ligand>
        <name>heme c</name>
        <dbReference type="ChEBI" id="CHEBI:61717"/>
        <label>1</label>
    </ligand>
</feature>
<evidence type="ECO:0000259" key="23">
    <source>
        <dbReference type="PROSITE" id="PS51007"/>
    </source>
</evidence>
<keyword evidence="5 19" id="KW-1003">Cell membrane</keyword>
<feature type="binding site" description="axial binding residue" evidence="20">
    <location>
        <position position="266"/>
    </location>
    <ligand>
        <name>heme c</name>
        <dbReference type="ChEBI" id="CHEBI:61717"/>
        <label>1</label>
    </ligand>
    <ligandPart>
        <name>Fe</name>
        <dbReference type="ChEBI" id="CHEBI:18248"/>
    </ligandPart>
</feature>
<evidence type="ECO:0000256" key="6">
    <source>
        <dbReference type="ARBA" id="ARBA00022519"/>
    </source>
</evidence>
<feature type="binding site" description="covalent" evidence="21">
    <location>
        <position position="221"/>
    </location>
    <ligand>
        <name>heme c</name>
        <dbReference type="ChEBI" id="CHEBI:61717"/>
        <label>2</label>
    </ligand>
</feature>
<keyword evidence="7 19" id="KW-0349">Heme</keyword>
<evidence type="ECO:0000256" key="5">
    <source>
        <dbReference type="ARBA" id="ARBA00022475"/>
    </source>
</evidence>
<feature type="transmembrane region" description="Helical" evidence="22">
    <location>
        <begin position="31"/>
        <end position="50"/>
    </location>
</feature>
<evidence type="ECO:0000256" key="3">
    <source>
        <dbReference type="ARBA" id="ARBA00006113"/>
    </source>
</evidence>
<comment type="similarity">
    <text evidence="3 19">Belongs to the CcoP / FixP family.</text>
</comment>
<comment type="pathway">
    <text evidence="2 19">Energy metabolism; oxidative phosphorylation.</text>
</comment>
<evidence type="ECO:0000256" key="7">
    <source>
        <dbReference type="ARBA" id="ARBA00022617"/>
    </source>
</evidence>
<keyword evidence="9 22" id="KW-0812">Transmembrane</keyword>
<keyword evidence="8 19" id="KW-0679">Respiratory chain</keyword>
<dbReference type="InterPro" id="IPR004678">
    <property type="entry name" value="Cyt_c_oxidase_cbb3_su3"/>
</dbReference>
<dbReference type="Pfam" id="PF13442">
    <property type="entry name" value="Cytochrome_CBB3"/>
    <property type="match status" value="1"/>
</dbReference>
<evidence type="ECO:0000256" key="17">
    <source>
        <dbReference type="ARBA" id="ARBA00023065"/>
    </source>
</evidence>
<keyword evidence="12 19" id="KW-0375">Hydrogen ion transport</keyword>
<keyword evidence="15 19" id="KW-0560">Oxidoreductase</keyword>
<evidence type="ECO:0000256" key="21">
    <source>
        <dbReference type="PIRSR" id="PIRSR000006-2"/>
    </source>
</evidence>
<dbReference type="Gene3D" id="6.10.280.130">
    <property type="match status" value="1"/>
</dbReference>
<evidence type="ECO:0000313" key="24">
    <source>
        <dbReference type="EMBL" id="SOC30180.1"/>
    </source>
</evidence>
<dbReference type="InterPro" id="IPR036909">
    <property type="entry name" value="Cyt_c-like_dom_sf"/>
</dbReference>
<gene>
    <name evidence="24" type="ORF">SAMN05428964_108155</name>
</gene>
<evidence type="ECO:0000256" key="1">
    <source>
        <dbReference type="ARBA" id="ARBA00004533"/>
    </source>
</evidence>
<dbReference type="GO" id="GO:0005886">
    <property type="term" value="C:plasma membrane"/>
    <property type="evidence" value="ECO:0007669"/>
    <property type="project" value="UniProtKB-SubCell"/>
</dbReference>
<dbReference type="GO" id="GO:0009055">
    <property type="term" value="F:electron transfer activity"/>
    <property type="evidence" value="ECO:0007669"/>
    <property type="project" value="InterPro"/>
</dbReference>
<evidence type="ECO:0000313" key="25">
    <source>
        <dbReference type="Proteomes" id="UP000219068"/>
    </source>
</evidence>
<evidence type="ECO:0000256" key="4">
    <source>
        <dbReference type="ARBA" id="ARBA00022448"/>
    </source>
</evidence>
<reference evidence="24 25" key="1">
    <citation type="submission" date="2017-08" db="EMBL/GenBank/DDBJ databases">
        <authorList>
            <person name="de Groot N.N."/>
        </authorList>
    </citation>
    <scope>NUCLEOTIDE SEQUENCE [LARGE SCALE GENOMIC DNA]</scope>
    <source>
        <strain evidence="24 25">USBA 78</strain>
    </source>
</reference>
<keyword evidence="17 19" id="KW-0406">Ion transport</keyword>
<keyword evidence="14 22" id="KW-1133">Transmembrane helix</keyword>
<evidence type="ECO:0000256" key="15">
    <source>
        <dbReference type="ARBA" id="ARBA00023002"/>
    </source>
</evidence>
<evidence type="ECO:0000256" key="10">
    <source>
        <dbReference type="ARBA" id="ARBA00022723"/>
    </source>
</evidence>
<keyword evidence="6 19" id="KW-0997">Cell inner membrane</keyword>
<dbReference type="UniPathway" id="UPA00705"/>